<evidence type="ECO:0000313" key="7">
    <source>
        <dbReference type="EMBL" id="CYV51075.1"/>
    </source>
</evidence>
<dbReference type="AlphaFoldDB" id="A0A0Z8JC12"/>
<reference evidence="2 15" key="2">
    <citation type="submission" date="2017-11" db="EMBL/GenBank/DDBJ databases">
        <title>Genome analysis of Streptococcus suis serotype chz stain ah681.</title>
        <authorList>
            <person name="Pan Z."/>
            <person name="Zhang Y."/>
            <person name="Ma J."/>
            <person name="Lu P."/>
            <person name="Zhu Y."/>
            <person name="Zhong X."/>
            <person name="Dong W."/>
            <person name="Lu C."/>
            <person name="Yao H."/>
        </authorList>
    </citation>
    <scope>NUCLEOTIDE SEQUENCE [LARGE SCALE GENOMIC DNA]</scope>
    <source>
        <strain evidence="2 15">AH681</strain>
    </source>
</reference>
<dbReference type="Proteomes" id="UP000073494">
    <property type="component" value="Unassembled WGS sequence"/>
</dbReference>
<reference evidence="9" key="3">
    <citation type="submission" date="2022-07" db="EMBL/GenBank/DDBJ databases">
        <title>Whole Genome Sequencing of Streptococcus suis.</title>
        <authorList>
            <person name="Dai X."/>
            <person name="Huang J."/>
            <person name="Wang L."/>
        </authorList>
    </citation>
    <scope>NUCLEOTIDE SEQUENCE</scope>
    <source>
        <strain evidence="9">XNB2</strain>
    </source>
</reference>
<evidence type="ECO:0000313" key="2">
    <source>
        <dbReference type="EMBL" id="AUA20044.1"/>
    </source>
</evidence>
<proteinExistence type="predicted"/>
<dbReference type="RefSeq" id="WP_002942002.1">
    <property type="nucleotide sequence ID" value="NZ_CEDY01000122.1"/>
</dbReference>
<dbReference type="Proteomes" id="UP001152875">
    <property type="component" value="Unassembled WGS sequence"/>
</dbReference>
<accession>A0A0Z8JC12</accession>
<gene>
    <name evidence="2" type="ORF">CWI26_11410</name>
    <name evidence="3" type="ORF">CWI26_11425</name>
    <name evidence="5" type="ORF">ERS132414_00755</name>
    <name evidence="4" type="ORF">ERS132416_00395</name>
    <name evidence="7" type="ORF">ERS132426_01822</name>
    <name evidence="6" type="ORF">ERS132431_01687</name>
    <name evidence="8" type="ORF">ERS132531_01314</name>
    <name evidence="9" type="ORF">NOL13_05210</name>
</gene>
<dbReference type="EMBL" id="CP025043">
    <property type="protein sequence ID" value="AUA20046.1"/>
    <property type="molecule type" value="Genomic_DNA"/>
</dbReference>
<dbReference type="EMBL" id="FIHS01000023">
    <property type="protein sequence ID" value="CYV49387.1"/>
    <property type="molecule type" value="Genomic_DNA"/>
</dbReference>
<evidence type="ECO:0000313" key="12">
    <source>
        <dbReference type="Proteomes" id="UP000073494"/>
    </source>
</evidence>
<evidence type="ECO:0000313" key="13">
    <source>
        <dbReference type="Proteomes" id="UP000074850"/>
    </source>
</evidence>
<evidence type="ECO:0000313" key="3">
    <source>
        <dbReference type="EMBL" id="AUA20046.1"/>
    </source>
</evidence>
<keyword evidence="1" id="KW-1133">Transmembrane helix</keyword>
<dbReference type="EMBL" id="CP025043">
    <property type="protein sequence ID" value="AUA20044.1"/>
    <property type="molecule type" value="Genomic_DNA"/>
</dbReference>
<reference evidence="10 11" key="1">
    <citation type="submission" date="2016-02" db="EMBL/GenBank/DDBJ databases">
        <authorList>
            <consortium name="Pathogen Informatics"/>
        </authorList>
    </citation>
    <scope>NUCLEOTIDE SEQUENCE [LARGE SCALE GENOMIC DNA]</scope>
    <source>
        <strain evidence="5 11">LSS52</strain>
        <strain evidence="4 12">LSS54</strain>
        <strain evidence="7 13">LSS64</strain>
        <strain evidence="6 10">LSS69</strain>
        <strain evidence="8 14">SS993</strain>
    </source>
</reference>
<evidence type="ECO:0000313" key="4">
    <source>
        <dbReference type="EMBL" id="CYU71937.1"/>
    </source>
</evidence>
<evidence type="ECO:0000313" key="15">
    <source>
        <dbReference type="Proteomes" id="UP000231863"/>
    </source>
</evidence>
<keyword evidence="1" id="KW-0812">Transmembrane</keyword>
<dbReference type="EMBL" id="FILX01000023">
    <property type="protein sequence ID" value="CYX76579.1"/>
    <property type="molecule type" value="Genomic_DNA"/>
</dbReference>
<dbReference type="Proteomes" id="UP000072794">
    <property type="component" value="Unassembled WGS sequence"/>
</dbReference>
<dbReference type="Proteomes" id="UP000074850">
    <property type="component" value="Unassembled WGS sequence"/>
</dbReference>
<sequence>MNTLKTYFKGNKKTIYMVLIIVGLLTIYPPIFQTIYQAGRDFGRSFVNAVLP</sequence>
<dbReference type="Proteomes" id="UP000074903">
    <property type="component" value="Unassembled WGS sequence"/>
</dbReference>
<name>A0A0Z8JC12_STRSU</name>
<dbReference type="EMBL" id="FIHD01000004">
    <property type="protein sequence ID" value="CYU71937.1"/>
    <property type="molecule type" value="Genomic_DNA"/>
</dbReference>
<feature type="transmembrane region" description="Helical" evidence="1">
    <location>
        <begin position="15"/>
        <end position="36"/>
    </location>
</feature>
<evidence type="ECO:0000313" key="14">
    <source>
        <dbReference type="Proteomes" id="UP000074903"/>
    </source>
</evidence>
<organism evidence="7 13">
    <name type="scientific">Streptococcus suis</name>
    <dbReference type="NCBI Taxonomy" id="1307"/>
    <lineage>
        <taxon>Bacteria</taxon>
        <taxon>Bacillati</taxon>
        <taxon>Bacillota</taxon>
        <taxon>Bacilli</taxon>
        <taxon>Lactobacillales</taxon>
        <taxon>Streptococcaceae</taxon>
        <taxon>Streptococcus</taxon>
    </lineage>
</organism>
<evidence type="ECO:0000313" key="10">
    <source>
        <dbReference type="Proteomes" id="UP000071533"/>
    </source>
</evidence>
<evidence type="ECO:0000313" key="9">
    <source>
        <dbReference type="EMBL" id="MDG4526806.1"/>
    </source>
</evidence>
<dbReference type="EMBL" id="FIHA01000011">
    <property type="protein sequence ID" value="CYU75950.1"/>
    <property type="molecule type" value="Genomic_DNA"/>
</dbReference>
<keyword evidence="1" id="KW-0472">Membrane</keyword>
<evidence type="ECO:0000313" key="11">
    <source>
        <dbReference type="Proteomes" id="UP000072794"/>
    </source>
</evidence>
<evidence type="ECO:0000313" key="6">
    <source>
        <dbReference type="EMBL" id="CYV49387.1"/>
    </source>
</evidence>
<evidence type="ECO:0000256" key="1">
    <source>
        <dbReference type="SAM" id="Phobius"/>
    </source>
</evidence>
<protein>
    <submittedName>
        <fullName evidence="2 7">Bacteriocin</fullName>
    </submittedName>
</protein>
<evidence type="ECO:0000313" key="5">
    <source>
        <dbReference type="EMBL" id="CYU75950.1"/>
    </source>
</evidence>
<dbReference type="Proteomes" id="UP000071533">
    <property type="component" value="Unassembled WGS sequence"/>
</dbReference>
<dbReference type="Proteomes" id="UP000231863">
    <property type="component" value="Chromosome"/>
</dbReference>
<dbReference type="EMBL" id="JANFMP010000009">
    <property type="protein sequence ID" value="MDG4526806.1"/>
    <property type="molecule type" value="Genomic_DNA"/>
</dbReference>
<evidence type="ECO:0000313" key="8">
    <source>
        <dbReference type="EMBL" id="CYX76579.1"/>
    </source>
</evidence>
<dbReference type="EMBL" id="FIHM01000048">
    <property type="protein sequence ID" value="CYV51075.1"/>
    <property type="molecule type" value="Genomic_DNA"/>
</dbReference>